<protein>
    <submittedName>
        <fullName evidence="4">Carbon-monoxide dehydrogenase large subunit</fullName>
    </submittedName>
</protein>
<evidence type="ECO:0000313" key="5">
    <source>
        <dbReference type="Proteomes" id="UP000277424"/>
    </source>
</evidence>
<dbReference type="SMART" id="SM01008">
    <property type="entry name" value="Ald_Xan_dh_C"/>
    <property type="match status" value="1"/>
</dbReference>
<reference evidence="4 5" key="1">
    <citation type="submission" date="2018-10" db="EMBL/GenBank/DDBJ databases">
        <title>Comparative analysis of microorganisms from saline springs in Andes Mountain Range, Colombia.</title>
        <authorList>
            <person name="Rubin E."/>
        </authorList>
    </citation>
    <scope>NUCLEOTIDE SEQUENCE [LARGE SCALE GENOMIC DNA]</scope>
    <source>
        <strain evidence="4 5">USBA 36</strain>
    </source>
</reference>
<dbReference type="InterPro" id="IPR037165">
    <property type="entry name" value="AldOxase/xan_DH_Mopterin-bd_sf"/>
</dbReference>
<keyword evidence="1" id="KW-0500">Molybdenum</keyword>
<dbReference type="AlphaFoldDB" id="A0A420WPD2"/>
<feature type="domain" description="Aldehyde oxidase/xanthine dehydrogenase a/b hammerhead" evidence="3">
    <location>
        <begin position="25"/>
        <end position="134"/>
    </location>
</feature>
<dbReference type="InterPro" id="IPR046867">
    <property type="entry name" value="AldOxase/xan_DH_MoCoBD2"/>
</dbReference>
<dbReference type="Gene3D" id="3.90.1170.50">
    <property type="entry name" value="Aldehyde oxidase/xanthine dehydrogenase, a/b hammerhead"/>
    <property type="match status" value="1"/>
</dbReference>
<evidence type="ECO:0000256" key="1">
    <source>
        <dbReference type="ARBA" id="ARBA00022505"/>
    </source>
</evidence>
<dbReference type="InterPro" id="IPR016208">
    <property type="entry name" value="Ald_Oxase/xanthine_DH-like"/>
</dbReference>
<keyword evidence="2" id="KW-0560">Oxidoreductase</keyword>
<dbReference type="Pfam" id="PF20256">
    <property type="entry name" value="MoCoBD_2"/>
    <property type="match status" value="1"/>
</dbReference>
<gene>
    <name evidence="4" type="ORF">BCL74_0639</name>
</gene>
<dbReference type="Pfam" id="PF02738">
    <property type="entry name" value="MoCoBD_1"/>
    <property type="match status" value="1"/>
</dbReference>
<dbReference type="PANTHER" id="PTHR11908">
    <property type="entry name" value="XANTHINE DEHYDROGENASE"/>
    <property type="match status" value="1"/>
</dbReference>
<sequence>MAASTIEGEGIGARVRRKEDARHLMGRGRFVGDIQMPGMLEVAFLRSPVAHARLHGLAKPQGREDQVFFWSDMAGVQPIVTRSSLPGYKLSSYYPLAHEKVRYVGEGIALCVAPNRAEAEDLAELVSVDFDELPAVTESEQGKAKDAPLVHEEWGDNLCLVTDFDIGIEEVANTAPVKVVREYRTARQCMHPMEGKGLVAYWDFQADQLVVITSTQVPHLIRTGLSECLGLDQSRVRVSPPDVGGGFGYKCLLQPEEVAVAWLAMTRKGAYRWVEDRREHLVAGANARQHHYKVTAYADERGRLLGLDAEINVDIGAYSVWPFSACLEAAQAGGNLPGPYDFRAYRARTYSVATNKPPFAPYRGVARPGVCFAIELTIDAIARAVGREPADVRAENLVQAAQMPYTNVTNKHYDSGDYPGSLAKAREMIALDAIRERQKGREPDGRRIGVGFATYTEQSAHGTKVFAAWGLPLVPGFEQATVKLLADGTLEVRAGIHTIGQGLETTLAQVANQALGIPLKDIAVKLGDTASTPYSTGAYASRGIVMAGGAVSKSATELAGRVKRLAAHLLQCKPEDVAFRAGRIHAGEASLSFADIGKAWYLRPETLPDDIDTNGLEVTQGYKPDVDSGVFSYATHAALVAVDPETGMVEILDYVIVEDCGQMVNPMIVEGQAYGGAAQGIGTALFEESPYDSAGQPLASTLIDYLLPGPTELPGFRIGHMETLSPYSAHGIKGVGEGGAIAPAGAIVNAINDALQELGAEIGQIPATPERILDAIFAAQTKQAAE</sequence>
<proteinExistence type="predicted"/>
<evidence type="ECO:0000259" key="3">
    <source>
        <dbReference type="SMART" id="SM01008"/>
    </source>
</evidence>
<comment type="caution">
    <text evidence="4">The sequence shown here is derived from an EMBL/GenBank/DDBJ whole genome shotgun (WGS) entry which is preliminary data.</text>
</comment>
<dbReference type="SUPFAM" id="SSF54665">
    <property type="entry name" value="CO dehydrogenase molybdoprotein N-domain-like"/>
    <property type="match status" value="1"/>
</dbReference>
<dbReference type="InterPro" id="IPR000674">
    <property type="entry name" value="Ald_Oxase/Xan_DH_a/b"/>
</dbReference>
<dbReference type="EMBL" id="RBIG01000001">
    <property type="protein sequence ID" value="RKQ72869.1"/>
    <property type="molecule type" value="Genomic_DNA"/>
</dbReference>
<dbReference type="RefSeq" id="WP_183077843.1">
    <property type="nucleotide sequence ID" value="NZ_RBIG01000001.1"/>
</dbReference>
<accession>A0A420WPD2</accession>
<dbReference type="InterPro" id="IPR008274">
    <property type="entry name" value="AldOxase/xan_DH_MoCoBD1"/>
</dbReference>
<dbReference type="PANTHER" id="PTHR11908:SF132">
    <property type="entry name" value="ALDEHYDE OXIDASE 1-RELATED"/>
    <property type="match status" value="1"/>
</dbReference>
<dbReference type="Proteomes" id="UP000277424">
    <property type="component" value="Unassembled WGS sequence"/>
</dbReference>
<evidence type="ECO:0000256" key="2">
    <source>
        <dbReference type="ARBA" id="ARBA00023002"/>
    </source>
</evidence>
<dbReference type="Gene3D" id="3.30.365.10">
    <property type="entry name" value="Aldehyde oxidase/xanthine dehydrogenase, molybdopterin binding domain"/>
    <property type="match status" value="4"/>
</dbReference>
<dbReference type="Pfam" id="PF01315">
    <property type="entry name" value="Ald_Xan_dh_C"/>
    <property type="match status" value="1"/>
</dbReference>
<dbReference type="GO" id="GO:0005506">
    <property type="term" value="F:iron ion binding"/>
    <property type="evidence" value="ECO:0007669"/>
    <property type="project" value="InterPro"/>
</dbReference>
<dbReference type="SUPFAM" id="SSF56003">
    <property type="entry name" value="Molybdenum cofactor-binding domain"/>
    <property type="match status" value="1"/>
</dbReference>
<evidence type="ECO:0000313" key="4">
    <source>
        <dbReference type="EMBL" id="RKQ72869.1"/>
    </source>
</evidence>
<name>A0A420WPD2_9PROT</name>
<dbReference type="GO" id="GO:0016491">
    <property type="term" value="F:oxidoreductase activity"/>
    <property type="evidence" value="ECO:0007669"/>
    <property type="project" value="UniProtKB-KW"/>
</dbReference>
<organism evidence="4 5">
    <name type="scientific">Oceanibaculum indicum</name>
    <dbReference type="NCBI Taxonomy" id="526216"/>
    <lineage>
        <taxon>Bacteria</taxon>
        <taxon>Pseudomonadati</taxon>
        <taxon>Pseudomonadota</taxon>
        <taxon>Alphaproteobacteria</taxon>
        <taxon>Rhodospirillales</taxon>
        <taxon>Oceanibaculaceae</taxon>
        <taxon>Oceanibaculum</taxon>
    </lineage>
</organism>
<dbReference type="InterPro" id="IPR036856">
    <property type="entry name" value="Ald_Oxase/Xan_DH_a/b_sf"/>
</dbReference>